<gene>
    <name evidence="1" type="ORF">EMLFYP7_00998</name>
</gene>
<dbReference type="AlphaFoldDB" id="A0A6N3AW57"/>
<accession>A0A6N3AW57</accession>
<sequence>MMKSFILSIIVSMLLAATVIGALIEYKFLVK</sequence>
<protein>
    <submittedName>
        <fullName evidence="1">Uncharacterized protein</fullName>
    </submittedName>
</protein>
<proteinExistence type="predicted"/>
<reference evidence="1" key="1">
    <citation type="submission" date="2019-11" db="EMBL/GenBank/DDBJ databases">
        <authorList>
            <person name="Feng L."/>
        </authorList>
    </citation>
    <scope>NUCLEOTIDE SEQUENCE</scope>
    <source>
        <strain evidence="1">EMassiliensisLFYP7</strain>
    </source>
</reference>
<dbReference type="EMBL" id="CACRTZ010000005">
    <property type="protein sequence ID" value="VYT93906.1"/>
    <property type="molecule type" value="Genomic_DNA"/>
</dbReference>
<name>A0A6N3AW57_9ENTR</name>
<organism evidence="1">
    <name type="scientific">Phytobacter massiliensis</name>
    <dbReference type="NCBI Taxonomy" id="1485952"/>
    <lineage>
        <taxon>Bacteria</taxon>
        <taxon>Pseudomonadati</taxon>
        <taxon>Pseudomonadota</taxon>
        <taxon>Gammaproteobacteria</taxon>
        <taxon>Enterobacterales</taxon>
        <taxon>Enterobacteriaceae</taxon>
        <taxon>Phytobacter</taxon>
    </lineage>
</organism>
<evidence type="ECO:0000313" key="1">
    <source>
        <dbReference type="EMBL" id="VYT93906.1"/>
    </source>
</evidence>